<comment type="caution">
    <text evidence="2">The sequence shown here is derived from an EMBL/GenBank/DDBJ whole genome shotgun (WGS) entry which is preliminary data.</text>
</comment>
<evidence type="ECO:0000313" key="3">
    <source>
        <dbReference type="Proteomes" id="UP001589575"/>
    </source>
</evidence>
<accession>A0ABV5G0B8</accession>
<dbReference type="EMBL" id="JBHMFI010000001">
    <property type="protein sequence ID" value="MFB9072376.1"/>
    <property type="molecule type" value="Genomic_DNA"/>
</dbReference>
<organism evidence="2 3">
    <name type="scientific">Citricoccus parietis</name>
    <dbReference type="NCBI Taxonomy" id="592307"/>
    <lineage>
        <taxon>Bacteria</taxon>
        <taxon>Bacillati</taxon>
        <taxon>Actinomycetota</taxon>
        <taxon>Actinomycetes</taxon>
        <taxon>Micrococcales</taxon>
        <taxon>Micrococcaceae</taxon>
        <taxon>Citricoccus</taxon>
    </lineage>
</organism>
<evidence type="ECO:0000313" key="2">
    <source>
        <dbReference type="EMBL" id="MFB9072376.1"/>
    </source>
</evidence>
<feature type="region of interest" description="Disordered" evidence="1">
    <location>
        <begin position="69"/>
        <end position="88"/>
    </location>
</feature>
<dbReference type="Proteomes" id="UP001589575">
    <property type="component" value="Unassembled WGS sequence"/>
</dbReference>
<sequence>MTGYPARCPPENRSHAPATPAATAILPCHSDNPWGWAGWPSSAARNKPEWAVPSVGPPWFPASRSAILAPSAPPWSDLDNRSATEECY</sequence>
<evidence type="ECO:0000256" key="1">
    <source>
        <dbReference type="SAM" id="MobiDB-lite"/>
    </source>
</evidence>
<gene>
    <name evidence="2" type="ORF">ACFFX0_14690</name>
</gene>
<keyword evidence="3" id="KW-1185">Reference proteome</keyword>
<reference evidence="2 3" key="1">
    <citation type="submission" date="2024-09" db="EMBL/GenBank/DDBJ databases">
        <authorList>
            <person name="Sun Q."/>
            <person name="Mori K."/>
        </authorList>
    </citation>
    <scope>NUCLEOTIDE SEQUENCE [LARGE SCALE GENOMIC DNA]</scope>
    <source>
        <strain evidence="2 3">CCM 7609</strain>
    </source>
</reference>
<protein>
    <submittedName>
        <fullName evidence="2">Uncharacterized protein</fullName>
    </submittedName>
</protein>
<feature type="compositionally biased region" description="Basic and acidic residues" evidence="1">
    <location>
        <begin position="78"/>
        <end position="88"/>
    </location>
</feature>
<proteinExistence type="predicted"/>
<name>A0ABV5G0B8_9MICC</name>